<evidence type="ECO:0000313" key="3">
    <source>
        <dbReference type="Proteomes" id="UP001283361"/>
    </source>
</evidence>
<dbReference type="AlphaFoldDB" id="A0AAE1ADR4"/>
<gene>
    <name evidence="2" type="ORF">RRG08_002885</name>
</gene>
<evidence type="ECO:0000313" key="2">
    <source>
        <dbReference type="EMBL" id="KAK3785665.1"/>
    </source>
</evidence>
<keyword evidence="3" id="KW-1185">Reference proteome</keyword>
<sequence>MGLQRSRGRWFVLFVLLGLTPETIATETCPSFRLDRHERVPIGNSLHATIHLSADLVTVAWHSPNISCFGGHPY</sequence>
<comment type="caution">
    <text evidence="2">The sequence shown here is derived from an EMBL/GenBank/DDBJ whole genome shotgun (WGS) entry which is preliminary data.</text>
</comment>
<dbReference type="EMBL" id="JAWDGP010002091">
    <property type="protein sequence ID" value="KAK3785665.1"/>
    <property type="molecule type" value="Genomic_DNA"/>
</dbReference>
<evidence type="ECO:0000256" key="1">
    <source>
        <dbReference type="SAM" id="SignalP"/>
    </source>
</evidence>
<dbReference type="Proteomes" id="UP001283361">
    <property type="component" value="Unassembled WGS sequence"/>
</dbReference>
<reference evidence="2" key="1">
    <citation type="journal article" date="2023" name="G3 (Bethesda)">
        <title>A reference genome for the long-term kleptoplast-retaining sea slug Elysia crispata morphotype clarki.</title>
        <authorList>
            <person name="Eastman K.E."/>
            <person name="Pendleton A.L."/>
            <person name="Shaikh M.A."/>
            <person name="Suttiyut T."/>
            <person name="Ogas R."/>
            <person name="Tomko P."/>
            <person name="Gavelis G."/>
            <person name="Widhalm J.R."/>
            <person name="Wisecaver J.H."/>
        </authorList>
    </citation>
    <scope>NUCLEOTIDE SEQUENCE</scope>
    <source>
        <strain evidence="2">ECLA1</strain>
    </source>
</reference>
<accession>A0AAE1ADR4</accession>
<feature type="signal peptide" evidence="1">
    <location>
        <begin position="1"/>
        <end position="25"/>
    </location>
</feature>
<organism evidence="2 3">
    <name type="scientific">Elysia crispata</name>
    <name type="common">lettuce slug</name>
    <dbReference type="NCBI Taxonomy" id="231223"/>
    <lineage>
        <taxon>Eukaryota</taxon>
        <taxon>Metazoa</taxon>
        <taxon>Spiralia</taxon>
        <taxon>Lophotrochozoa</taxon>
        <taxon>Mollusca</taxon>
        <taxon>Gastropoda</taxon>
        <taxon>Heterobranchia</taxon>
        <taxon>Euthyneura</taxon>
        <taxon>Panpulmonata</taxon>
        <taxon>Sacoglossa</taxon>
        <taxon>Placobranchoidea</taxon>
        <taxon>Plakobranchidae</taxon>
        <taxon>Elysia</taxon>
    </lineage>
</organism>
<evidence type="ECO:0008006" key="4">
    <source>
        <dbReference type="Google" id="ProtNLM"/>
    </source>
</evidence>
<proteinExistence type="predicted"/>
<protein>
    <recommendedName>
        <fullName evidence="4">Secreted protein</fullName>
    </recommendedName>
</protein>
<name>A0AAE1ADR4_9GAST</name>
<feature type="non-terminal residue" evidence="2">
    <location>
        <position position="74"/>
    </location>
</feature>
<keyword evidence="1" id="KW-0732">Signal</keyword>
<feature type="chain" id="PRO_5042293361" description="Secreted protein" evidence="1">
    <location>
        <begin position="26"/>
        <end position="74"/>
    </location>
</feature>